<protein>
    <submittedName>
        <fullName evidence="2">Uncharacterized protein</fullName>
    </submittedName>
</protein>
<accession>G3H0U3</accession>
<keyword evidence="1" id="KW-0732">Signal</keyword>
<dbReference type="Proteomes" id="UP000001075">
    <property type="component" value="Unassembled WGS sequence"/>
</dbReference>
<name>G3H0U3_CRIGR</name>
<sequence>MQDSVFSIVCLKVLFIGLLLLCAVDGSVLPKGEVTPSISLPLKSPWLLTYTNFMKLEVWGTYRR</sequence>
<evidence type="ECO:0000256" key="1">
    <source>
        <dbReference type="SAM" id="SignalP"/>
    </source>
</evidence>
<proteinExistence type="predicted"/>
<evidence type="ECO:0000313" key="3">
    <source>
        <dbReference type="Proteomes" id="UP000001075"/>
    </source>
</evidence>
<feature type="signal peptide" evidence="1">
    <location>
        <begin position="1"/>
        <end position="26"/>
    </location>
</feature>
<evidence type="ECO:0000313" key="2">
    <source>
        <dbReference type="EMBL" id="EGV97203.1"/>
    </source>
</evidence>
<dbReference type="EMBL" id="JH000098">
    <property type="protein sequence ID" value="EGV97203.1"/>
    <property type="molecule type" value="Genomic_DNA"/>
</dbReference>
<feature type="chain" id="PRO_5003443775" evidence="1">
    <location>
        <begin position="27"/>
        <end position="64"/>
    </location>
</feature>
<reference evidence="3" key="1">
    <citation type="journal article" date="2011" name="Nat. Biotechnol.">
        <title>The genomic sequence of the Chinese hamster ovary (CHO)-K1 cell line.</title>
        <authorList>
            <person name="Xu X."/>
            <person name="Nagarajan H."/>
            <person name="Lewis N.E."/>
            <person name="Pan S."/>
            <person name="Cai Z."/>
            <person name="Liu X."/>
            <person name="Chen W."/>
            <person name="Xie M."/>
            <person name="Wang W."/>
            <person name="Hammond S."/>
            <person name="Andersen M.R."/>
            <person name="Neff N."/>
            <person name="Passarelli B."/>
            <person name="Koh W."/>
            <person name="Fan H.C."/>
            <person name="Wang J."/>
            <person name="Gui Y."/>
            <person name="Lee K.H."/>
            <person name="Betenbaugh M.J."/>
            <person name="Quake S.R."/>
            <person name="Famili I."/>
            <person name="Palsson B.O."/>
            <person name="Wang J."/>
        </authorList>
    </citation>
    <scope>NUCLEOTIDE SEQUENCE [LARGE SCALE GENOMIC DNA]</scope>
    <source>
        <strain evidence="3">CHO K1 cell line</strain>
    </source>
</reference>
<gene>
    <name evidence="2" type="ORF">I79_003762</name>
</gene>
<dbReference type="InParanoid" id="G3H0U3"/>
<dbReference type="AlphaFoldDB" id="G3H0U3"/>
<organism evidence="2 3">
    <name type="scientific">Cricetulus griseus</name>
    <name type="common">Chinese hamster</name>
    <name type="synonym">Cricetulus barabensis griseus</name>
    <dbReference type="NCBI Taxonomy" id="10029"/>
    <lineage>
        <taxon>Eukaryota</taxon>
        <taxon>Metazoa</taxon>
        <taxon>Chordata</taxon>
        <taxon>Craniata</taxon>
        <taxon>Vertebrata</taxon>
        <taxon>Euteleostomi</taxon>
        <taxon>Mammalia</taxon>
        <taxon>Eutheria</taxon>
        <taxon>Euarchontoglires</taxon>
        <taxon>Glires</taxon>
        <taxon>Rodentia</taxon>
        <taxon>Myomorpha</taxon>
        <taxon>Muroidea</taxon>
        <taxon>Cricetidae</taxon>
        <taxon>Cricetinae</taxon>
        <taxon>Cricetulus</taxon>
    </lineage>
</organism>